<evidence type="ECO:0000256" key="1">
    <source>
        <dbReference type="ARBA" id="ARBA00022723"/>
    </source>
</evidence>
<keyword evidence="1 4" id="KW-0479">Metal-binding</keyword>
<evidence type="ECO:0000313" key="8">
    <source>
        <dbReference type="Proteomes" id="UP001497516"/>
    </source>
</evidence>
<feature type="zinc finger region" description="C3H1-type" evidence="4">
    <location>
        <begin position="797"/>
        <end position="824"/>
    </location>
</feature>
<feature type="region of interest" description="Disordered" evidence="5">
    <location>
        <begin position="1"/>
        <end position="101"/>
    </location>
</feature>
<feature type="region of interest" description="Disordered" evidence="5">
    <location>
        <begin position="437"/>
        <end position="463"/>
    </location>
</feature>
<feature type="region of interest" description="Disordered" evidence="5">
    <location>
        <begin position="291"/>
        <end position="311"/>
    </location>
</feature>
<dbReference type="InterPro" id="IPR036855">
    <property type="entry name" value="Znf_CCCH_sf"/>
</dbReference>
<feature type="zinc finger region" description="C3H1-type" evidence="4">
    <location>
        <begin position="827"/>
        <end position="850"/>
    </location>
</feature>
<evidence type="ECO:0000256" key="3">
    <source>
        <dbReference type="ARBA" id="ARBA00022833"/>
    </source>
</evidence>
<evidence type="ECO:0000256" key="2">
    <source>
        <dbReference type="ARBA" id="ARBA00022771"/>
    </source>
</evidence>
<feature type="compositionally biased region" description="Polar residues" evidence="5">
    <location>
        <begin position="701"/>
        <end position="715"/>
    </location>
</feature>
<dbReference type="EMBL" id="OZ034822">
    <property type="protein sequence ID" value="CAL1409993.1"/>
    <property type="molecule type" value="Genomic_DNA"/>
</dbReference>
<dbReference type="PANTHER" id="PTHR47422">
    <property type="entry name" value="DNAJ HEAT SHOCK N-TERMINAL DOMAIN-CONTAINING PROTEIN"/>
    <property type="match status" value="1"/>
</dbReference>
<dbReference type="PROSITE" id="PS50103">
    <property type="entry name" value="ZF_C3H1"/>
    <property type="match status" value="3"/>
</dbReference>
<feature type="compositionally biased region" description="Basic and acidic residues" evidence="5">
    <location>
        <begin position="209"/>
        <end position="220"/>
    </location>
</feature>
<keyword evidence="8" id="KW-1185">Reference proteome</keyword>
<feature type="region of interest" description="Disordered" evidence="5">
    <location>
        <begin position="552"/>
        <end position="588"/>
    </location>
</feature>
<name>A0AAV2GJG5_9ROSI</name>
<sequence length="1133" mass="123364">MGKKTKRKHRDDPPSSASTSEEDDTDCSSDTSSEKRRNRRRSDSSSRRSEKEKRKRRKERKERERDRRRRKSTTKKKKRGYDYDSESDSDSGSEETVRRRVKPEAVAKEMLKEFPGVGGDLKQLLQMIDGGQAVDIKGISEKLLAKHLKKLFISLKLKENGDRVFLLPLNHPPTLEILGSLIEDHMEPKGQQPDAAATENGVHPLGTDEESRRALDHNDSPKPSTSADIAGPRRRVIGPEMPSSELLAAAAKFSGVLRPHRKPLLKSETYFSLVLILSLCDDHPHLWQLAPKLPPQEKNPDSNSSKVGGGDIVALDSVDDTLTEKGQARDQNLACLVSDSGGFGETKAAIEGQGFSETKLAAVHEIECIMGLDEDEDEDLLMQDGSFIDKVMEFDHVMKVDNTLSVDDYQSDSVVVRKEGCVDIQSVNAEGRVVSEQQVQEEGHTRDVSDPLGSLSGEGGTFGASAGSYQNGVKLKEIDLDKPICDSSTTVSSNCVVVNGEVEEGGIDRELVAGERSSILHSKHAGVLQGENVDEKQLANEAIPGRLNEKKVDEKQLASDSIAGSRRQTSTKTTTMRNQSPSYEINESTKDTFCSTSLDRVENFDLGKGTGNKHEVGKLMLPNRKTVVYDDLLFDEGPKMWENEELCRDKGAKNKSKIAERKKNGRGREVGEVKGKQLKMSVAKSDVRPAEPFPSSLALPSGTSCQDPTGSQGAASQEKDASPSKNKKRGPPSDSQKLKRKQNKRKKRAEKNKELGVKRLKLQPFVKQKPVEICRHYMLGKCWESEKCKFSHDAIPLTKSEPCKFFVRGACMKGDDCLRDHELSKYPCDNFKSKGYCSRGQKCMFSHKLLPNGEVSTASSVNPNSLVLSRTLDSKKKLDVVAPLHQSGKTAIVPAAFSSTEIAQAPGKTVFNEPVIVPTFKLSLGGSSHIDQPSPGIIGDSNSALKVTPQAVRPKGMNFLSFGKSPLEFSAAKKSSVSPATRDDASKAPLLNTSSLLQQIPGVKPGINDMAQKSDHIAASGILNPFSLGATSAVDGNRHVRCHLPSSSGHGVASTGQGSNIDLDKNQSLSAVPLGLASSSFGSGQSSDHIALLQLKNAPKSTQEALMSTMSFASKLESAMKKKQKETGFGSMS</sequence>
<dbReference type="Gene3D" id="2.30.30.1190">
    <property type="match status" value="1"/>
</dbReference>
<proteinExistence type="predicted"/>
<keyword evidence="2 4" id="KW-0863">Zinc-finger</keyword>
<dbReference type="Gene3D" id="4.10.1000.10">
    <property type="entry name" value="Zinc finger, CCCH-type"/>
    <property type="match status" value="1"/>
</dbReference>
<organism evidence="7 8">
    <name type="scientific">Linum trigynum</name>
    <dbReference type="NCBI Taxonomy" id="586398"/>
    <lineage>
        <taxon>Eukaryota</taxon>
        <taxon>Viridiplantae</taxon>
        <taxon>Streptophyta</taxon>
        <taxon>Embryophyta</taxon>
        <taxon>Tracheophyta</taxon>
        <taxon>Spermatophyta</taxon>
        <taxon>Magnoliopsida</taxon>
        <taxon>eudicotyledons</taxon>
        <taxon>Gunneridae</taxon>
        <taxon>Pentapetalae</taxon>
        <taxon>rosids</taxon>
        <taxon>fabids</taxon>
        <taxon>Malpighiales</taxon>
        <taxon>Linaceae</taxon>
        <taxon>Linum</taxon>
    </lineage>
</organism>
<keyword evidence="3 4" id="KW-0862">Zinc</keyword>
<evidence type="ECO:0000313" key="7">
    <source>
        <dbReference type="EMBL" id="CAL1409993.1"/>
    </source>
</evidence>
<dbReference type="SUPFAM" id="SSF90229">
    <property type="entry name" value="CCCH zinc finger"/>
    <property type="match status" value="3"/>
</dbReference>
<feature type="region of interest" description="Disordered" evidence="5">
    <location>
        <begin position="187"/>
        <end position="237"/>
    </location>
</feature>
<dbReference type="PANTHER" id="PTHR47422:SF1">
    <property type="entry name" value="DNAJ HEAT SHOCK N-TERMINAL DOMAIN-CONTAINING PROTEIN"/>
    <property type="match status" value="1"/>
</dbReference>
<feature type="domain" description="C3H1-type" evidence="6">
    <location>
        <begin position="827"/>
        <end position="850"/>
    </location>
</feature>
<reference evidence="7 8" key="1">
    <citation type="submission" date="2024-04" db="EMBL/GenBank/DDBJ databases">
        <authorList>
            <person name="Fracassetti M."/>
        </authorList>
    </citation>
    <scope>NUCLEOTIDE SEQUENCE [LARGE SCALE GENOMIC DNA]</scope>
</reference>
<feature type="compositionally biased region" description="Basic residues" evidence="5">
    <location>
        <begin position="738"/>
        <end position="750"/>
    </location>
</feature>
<dbReference type="GO" id="GO:0008270">
    <property type="term" value="F:zinc ion binding"/>
    <property type="evidence" value="ECO:0007669"/>
    <property type="project" value="UniProtKB-KW"/>
</dbReference>
<feature type="zinc finger region" description="C3H1-type" evidence="4">
    <location>
        <begin position="768"/>
        <end position="795"/>
    </location>
</feature>
<feature type="compositionally biased region" description="Polar residues" evidence="5">
    <location>
        <begin position="566"/>
        <end position="588"/>
    </location>
</feature>
<dbReference type="Proteomes" id="UP001497516">
    <property type="component" value="Chromosome 9"/>
</dbReference>
<feature type="region of interest" description="Disordered" evidence="5">
    <location>
        <begin position="650"/>
        <end position="755"/>
    </location>
</feature>
<feature type="compositionally biased region" description="Acidic residues" evidence="5">
    <location>
        <begin position="83"/>
        <end position="93"/>
    </location>
</feature>
<protein>
    <recommendedName>
        <fullName evidence="6">C3H1-type domain-containing protein</fullName>
    </recommendedName>
</protein>
<dbReference type="SMART" id="SM00356">
    <property type="entry name" value="ZnF_C3H1"/>
    <property type="match status" value="3"/>
</dbReference>
<feature type="domain" description="C3H1-type" evidence="6">
    <location>
        <begin position="797"/>
        <end position="824"/>
    </location>
</feature>
<evidence type="ECO:0000259" key="6">
    <source>
        <dbReference type="PROSITE" id="PS50103"/>
    </source>
</evidence>
<dbReference type="InterPro" id="IPR000571">
    <property type="entry name" value="Znf_CCCH"/>
</dbReference>
<evidence type="ECO:0000256" key="4">
    <source>
        <dbReference type="PROSITE-ProRule" id="PRU00723"/>
    </source>
</evidence>
<accession>A0AAV2GJG5</accession>
<feature type="compositionally biased region" description="Basic and acidic residues" evidence="5">
    <location>
        <begin position="650"/>
        <end position="675"/>
    </location>
</feature>
<evidence type="ECO:0000256" key="5">
    <source>
        <dbReference type="SAM" id="MobiDB-lite"/>
    </source>
</evidence>
<feature type="compositionally biased region" description="Basic residues" evidence="5">
    <location>
        <begin position="53"/>
        <end position="79"/>
    </location>
</feature>
<dbReference type="AlphaFoldDB" id="A0AAV2GJG5"/>
<feature type="compositionally biased region" description="Basic and acidic residues" evidence="5">
    <location>
        <begin position="41"/>
        <end position="52"/>
    </location>
</feature>
<gene>
    <name evidence="7" type="ORF">LTRI10_LOCUS49447</name>
</gene>
<feature type="domain" description="C3H1-type" evidence="6">
    <location>
        <begin position="768"/>
        <end position="795"/>
    </location>
</feature>